<keyword evidence="3" id="KW-1185">Reference proteome</keyword>
<name>A0A8T0HSQ0_CERPU</name>
<dbReference type="AlphaFoldDB" id="A0A8T0HSQ0"/>
<evidence type="ECO:0000256" key="1">
    <source>
        <dbReference type="SAM" id="Phobius"/>
    </source>
</evidence>
<gene>
    <name evidence="2" type="ORF">KC19_VG207900</name>
</gene>
<keyword evidence="1" id="KW-0812">Transmembrane</keyword>
<accession>A0A8T0HSQ0</accession>
<reference evidence="2" key="1">
    <citation type="submission" date="2020-06" db="EMBL/GenBank/DDBJ databases">
        <title>WGS assembly of Ceratodon purpureus strain R40.</title>
        <authorList>
            <person name="Carey S.B."/>
            <person name="Jenkins J."/>
            <person name="Shu S."/>
            <person name="Lovell J.T."/>
            <person name="Sreedasyam A."/>
            <person name="Maumus F."/>
            <person name="Tiley G.P."/>
            <person name="Fernandez-Pozo N."/>
            <person name="Barry K."/>
            <person name="Chen C."/>
            <person name="Wang M."/>
            <person name="Lipzen A."/>
            <person name="Daum C."/>
            <person name="Saski C.A."/>
            <person name="Payton A.C."/>
            <person name="Mcbreen J.C."/>
            <person name="Conrad R.E."/>
            <person name="Kollar L.M."/>
            <person name="Olsson S."/>
            <person name="Huttunen S."/>
            <person name="Landis J.B."/>
            <person name="Wickett N.J."/>
            <person name="Johnson M.G."/>
            <person name="Rensing S.A."/>
            <person name="Grimwood J."/>
            <person name="Schmutz J."/>
            <person name="Mcdaniel S.F."/>
        </authorList>
    </citation>
    <scope>NUCLEOTIDE SEQUENCE</scope>
    <source>
        <strain evidence="2">R40</strain>
    </source>
</reference>
<evidence type="ECO:0000313" key="2">
    <source>
        <dbReference type="EMBL" id="KAG0573765.1"/>
    </source>
</evidence>
<organism evidence="2 3">
    <name type="scientific">Ceratodon purpureus</name>
    <name type="common">Fire moss</name>
    <name type="synonym">Dicranum purpureum</name>
    <dbReference type="NCBI Taxonomy" id="3225"/>
    <lineage>
        <taxon>Eukaryota</taxon>
        <taxon>Viridiplantae</taxon>
        <taxon>Streptophyta</taxon>
        <taxon>Embryophyta</taxon>
        <taxon>Bryophyta</taxon>
        <taxon>Bryophytina</taxon>
        <taxon>Bryopsida</taxon>
        <taxon>Dicranidae</taxon>
        <taxon>Pseudoditrichales</taxon>
        <taxon>Ditrichaceae</taxon>
        <taxon>Ceratodon</taxon>
    </lineage>
</organism>
<feature type="transmembrane region" description="Helical" evidence="1">
    <location>
        <begin position="20"/>
        <end position="45"/>
    </location>
</feature>
<keyword evidence="1" id="KW-0472">Membrane</keyword>
<sequence length="114" mass="13196">MPEKGGGRGNFGRGFLDFGALFATMNSSFDGMVVLVWMLMSMTLGNCATYKSRASEVLDSMNGFYFVPLLWLIATRKNRVPRIFWVEPSQATHWDYVEPIVWRATKQMHYRKYI</sequence>
<proteinExistence type="predicted"/>
<comment type="caution">
    <text evidence="2">The sequence shown here is derived from an EMBL/GenBank/DDBJ whole genome shotgun (WGS) entry which is preliminary data.</text>
</comment>
<evidence type="ECO:0000313" key="3">
    <source>
        <dbReference type="Proteomes" id="UP000822688"/>
    </source>
</evidence>
<dbReference type="Proteomes" id="UP000822688">
    <property type="component" value="Chromosome V"/>
</dbReference>
<keyword evidence="1" id="KW-1133">Transmembrane helix</keyword>
<protein>
    <submittedName>
        <fullName evidence="2">Uncharacterized protein</fullName>
    </submittedName>
</protein>
<dbReference type="EMBL" id="CM026426">
    <property type="protein sequence ID" value="KAG0573765.1"/>
    <property type="molecule type" value="Genomic_DNA"/>
</dbReference>